<dbReference type="SUPFAM" id="SSF101690">
    <property type="entry name" value="PAZ domain"/>
    <property type="match status" value="2"/>
</dbReference>
<evidence type="ECO:0000256" key="4">
    <source>
        <dbReference type="ARBA" id="ARBA00022884"/>
    </source>
</evidence>
<feature type="non-terminal residue" evidence="10">
    <location>
        <position position="1"/>
    </location>
</feature>
<organism evidence="10 11">
    <name type="scientific">Striga asiatica</name>
    <name type="common">Asiatic witchweed</name>
    <name type="synonym">Buchnera asiatica</name>
    <dbReference type="NCBI Taxonomy" id="4170"/>
    <lineage>
        <taxon>Eukaryota</taxon>
        <taxon>Viridiplantae</taxon>
        <taxon>Streptophyta</taxon>
        <taxon>Embryophyta</taxon>
        <taxon>Tracheophyta</taxon>
        <taxon>Spermatophyta</taxon>
        <taxon>Magnoliopsida</taxon>
        <taxon>eudicotyledons</taxon>
        <taxon>Gunneridae</taxon>
        <taxon>Pentapetalae</taxon>
        <taxon>asterids</taxon>
        <taxon>lamiids</taxon>
        <taxon>Lamiales</taxon>
        <taxon>Orobanchaceae</taxon>
        <taxon>Buchnereae</taxon>
        <taxon>Striga</taxon>
    </lineage>
</organism>
<evidence type="ECO:0000259" key="9">
    <source>
        <dbReference type="PROSITE" id="PS50822"/>
    </source>
</evidence>
<keyword evidence="2" id="KW-0678">Repressor</keyword>
<dbReference type="InterPro" id="IPR012337">
    <property type="entry name" value="RNaseH-like_sf"/>
</dbReference>
<feature type="compositionally biased region" description="Low complexity" evidence="7">
    <location>
        <begin position="1174"/>
        <end position="1184"/>
    </location>
</feature>
<feature type="compositionally biased region" description="Polar residues" evidence="7">
    <location>
        <begin position="1134"/>
        <end position="1145"/>
    </location>
</feature>
<dbReference type="InterPro" id="IPR003100">
    <property type="entry name" value="PAZ_dom"/>
</dbReference>
<dbReference type="InterPro" id="IPR036397">
    <property type="entry name" value="RNaseH_sf"/>
</dbReference>
<dbReference type="InterPro" id="IPR003165">
    <property type="entry name" value="Piwi"/>
</dbReference>
<dbReference type="Proteomes" id="UP000325081">
    <property type="component" value="Unassembled WGS sequence"/>
</dbReference>
<keyword evidence="4" id="KW-0694">RNA-binding</keyword>
<dbReference type="EMBL" id="BKCP01008682">
    <property type="protein sequence ID" value="GER49547.1"/>
    <property type="molecule type" value="Genomic_DNA"/>
</dbReference>
<reference evidence="11" key="1">
    <citation type="journal article" date="2019" name="Curr. Biol.">
        <title>Genome Sequence of Striga asiatica Provides Insight into the Evolution of Plant Parasitism.</title>
        <authorList>
            <person name="Yoshida S."/>
            <person name="Kim S."/>
            <person name="Wafula E.K."/>
            <person name="Tanskanen J."/>
            <person name="Kim Y.M."/>
            <person name="Honaas L."/>
            <person name="Yang Z."/>
            <person name="Spallek T."/>
            <person name="Conn C.E."/>
            <person name="Ichihashi Y."/>
            <person name="Cheong K."/>
            <person name="Cui S."/>
            <person name="Der J.P."/>
            <person name="Gundlach H."/>
            <person name="Jiao Y."/>
            <person name="Hori C."/>
            <person name="Ishida J.K."/>
            <person name="Kasahara H."/>
            <person name="Kiba T."/>
            <person name="Kim M.S."/>
            <person name="Koo N."/>
            <person name="Laohavisit A."/>
            <person name="Lee Y.H."/>
            <person name="Lumba S."/>
            <person name="McCourt P."/>
            <person name="Mortimer J.C."/>
            <person name="Mutuku J.M."/>
            <person name="Nomura T."/>
            <person name="Sasaki-Sekimoto Y."/>
            <person name="Seto Y."/>
            <person name="Wang Y."/>
            <person name="Wakatake T."/>
            <person name="Sakakibara H."/>
            <person name="Demura T."/>
            <person name="Yamaguchi S."/>
            <person name="Yoneyama K."/>
            <person name="Manabe R.I."/>
            <person name="Nelson D.C."/>
            <person name="Schulman A.H."/>
            <person name="Timko M.P."/>
            <person name="dePamphilis C.W."/>
            <person name="Choi D."/>
            <person name="Shirasu K."/>
        </authorList>
    </citation>
    <scope>NUCLEOTIDE SEQUENCE [LARGE SCALE GENOMIC DNA]</scope>
    <source>
        <strain evidence="11">cv. UVA1</strain>
    </source>
</reference>
<dbReference type="GO" id="GO:1990904">
    <property type="term" value="C:ribonucleoprotein complex"/>
    <property type="evidence" value="ECO:0007669"/>
    <property type="project" value="UniProtKB-KW"/>
</dbReference>
<keyword evidence="6" id="KW-0687">Ribonucleoprotein</keyword>
<feature type="region of interest" description="Disordered" evidence="7">
    <location>
        <begin position="1012"/>
        <end position="1196"/>
    </location>
</feature>
<dbReference type="PROSITE" id="PS50822">
    <property type="entry name" value="PIWI"/>
    <property type="match status" value="2"/>
</dbReference>
<feature type="region of interest" description="Disordered" evidence="7">
    <location>
        <begin position="80"/>
        <end position="172"/>
    </location>
</feature>
<feature type="compositionally biased region" description="Pro residues" evidence="7">
    <location>
        <begin position="1066"/>
        <end position="1077"/>
    </location>
</feature>
<protein>
    <submittedName>
        <fullName evidence="10">Argonaute family protein</fullName>
    </submittedName>
</protein>
<dbReference type="Pfam" id="PF02171">
    <property type="entry name" value="Piwi"/>
    <property type="match status" value="2"/>
</dbReference>
<evidence type="ECO:0000256" key="5">
    <source>
        <dbReference type="ARBA" id="ARBA00023158"/>
    </source>
</evidence>
<keyword evidence="5" id="KW-0943">RNA-mediated gene silencing</keyword>
<dbReference type="InterPro" id="IPR032472">
    <property type="entry name" value="ArgoL2"/>
</dbReference>
<dbReference type="SMART" id="SM01163">
    <property type="entry name" value="DUF1785"/>
    <property type="match status" value="2"/>
</dbReference>
<dbReference type="InterPro" id="IPR014811">
    <property type="entry name" value="ArgoL1"/>
</dbReference>
<feature type="domain" description="PAZ" evidence="8">
    <location>
        <begin position="382"/>
        <end position="499"/>
    </location>
</feature>
<evidence type="ECO:0000256" key="3">
    <source>
        <dbReference type="ARBA" id="ARBA00022845"/>
    </source>
</evidence>
<dbReference type="CDD" id="cd02846">
    <property type="entry name" value="PAZ_argonaute_like"/>
    <property type="match status" value="2"/>
</dbReference>
<dbReference type="Pfam" id="PF08699">
    <property type="entry name" value="ArgoL1"/>
    <property type="match status" value="2"/>
</dbReference>
<dbReference type="InterPro" id="IPR045246">
    <property type="entry name" value="Piwi_ago-like"/>
</dbReference>
<dbReference type="Pfam" id="PF02170">
    <property type="entry name" value="PAZ"/>
    <property type="match status" value="2"/>
</dbReference>
<proteinExistence type="inferred from homology"/>
<feature type="compositionally biased region" description="Low complexity" evidence="7">
    <location>
        <begin position="1103"/>
        <end position="1122"/>
    </location>
</feature>
<feature type="domain" description="PAZ" evidence="8">
    <location>
        <begin position="1430"/>
        <end position="1546"/>
    </location>
</feature>
<comment type="similarity">
    <text evidence="1">Belongs to the argonaute family. Ago subfamily.</text>
</comment>
<dbReference type="InterPro" id="IPR032474">
    <property type="entry name" value="Argonaute_N"/>
</dbReference>
<accession>A0A5A7QYS1</accession>
<evidence type="ECO:0000256" key="1">
    <source>
        <dbReference type="ARBA" id="ARBA00008201"/>
    </source>
</evidence>
<evidence type="ECO:0000256" key="2">
    <source>
        <dbReference type="ARBA" id="ARBA00022491"/>
    </source>
</evidence>
<feature type="domain" description="Piwi" evidence="9">
    <location>
        <begin position="681"/>
        <end position="984"/>
    </location>
</feature>
<dbReference type="Pfam" id="PF16488">
    <property type="entry name" value="ArgoL2"/>
    <property type="match status" value="1"/>
</dbReference>
<dbReference type="Gene3D" id="2.170.260.10">
    <property type="entry name" value="paz domain"/>
    <property type="match status" value="2"/>
</dbReference>
<dbReference type="PROSITE" id="PS50821">
    <property type="entry name" value="PAZ"/>
    <property type="match status" value="2"/>
</dbReference>
<name>A0A5A7QYS1_STRAF</name>
<dbReference type="SMART" id="SM00950">
    <property type="entry name" value="Piwi"/>
    <property type="match status" value="2"/>
</dbReference>
<evidence type="ECO:0000259" key="8">
    <source>
        <dbReference type="PROSITE" id="PS50821"/>
    </source>
</evidence>
<evidence type="ECO:0000256" key="6">
    <source>
        <dbReference type="ARBA" id="ARBA00023274"/>
    </source>
</evidence>
<dbReference type="Gene3D" id="3.40.50.2300">
    <property type="match status" value="2"/>
</dbReference>
<feature type="domain" description="Piwi" evidence="9">
    <location>
        <begin position="1725"/>
        <end position="2027"/>
    </location>
</feature>
<keyword evidence="11" id="KW-1185">Reference proteome</keyword>
<dbReference type="GO" id="GO:0003723">
    <property type="term" value="F:RNA binding"/>
    <property type="evidence" value="ECO:0007669"/>
    <property type="project" value="UniProtKB-KW"/>
</dbReference>
<comment type="caution">
    <text evidence="10">The sequence shown here is derived from an EMBL/GenBank/DDBJ whole genome shotgun (WGS) entry which is preliminary data.</text>
</comment>
<dbReference type="GO" id="GO:0006417">
    <property type="term" value="P:regulation of translation"/>
    <property type="evidence" value="ECO:0007669"/>
    <property type="project" value="UniProtKB-KW"/>
</dbReference>
<dbReference type="GO" id="GO:0031047">
    <property type="term" value="P:regulatory ncRNA-mediated gene silencing"/>
    <property type="evidence" value="ECO:0007669"/>
    <property type="project" value="UniProtKB-KW"/>
</dbReference>
<dbReference type="PANTHER" id="PTHR22891">
    <property type="entry name" value="EUKARYOTIC TRANSLATION INITIATION FACTOR 2C"/>
    <property type="match status" value="1"/>
</dbReference>
<feature type="region of interest" description="Disordered" evidence="7">
    <location>
        <begin position="1"/>
        <end position="60"/>
    </location>
</feature>
<sequence length="2076" mass="232007">GPFSSLNHSAIPKLQHELSLRRERKGRQARHSPTMDDGDRRSHGRRTSSSGNDRTGQGPLMSTAVVTLTCTFLNNQLPAQPQPAKYIPPHLRSRASGSGAGPHPSSFQRSGEVGPTGRSSYPPPAPPAHRTSRFGSEPGNSGIKMLNFPKEHPQSSHPKHTSNKILPIKRPEGSTFAGGKPINLLVNHFLVRFNPRVIIFHYSLDINQVTSRGKRPVKKSRHKGILRLIRNKLCLDDPARFPLNRTAYDGEKNLYSAVPLPTGQFKVELSDSEDLSGMTNYHVSIKLMNELKLSKLEDYLSGKVAHVPRDILQGMDLMMKENPSRYRISIDRNFYHSSFRLEDDFKNGVAAYRGFQSTLRPTSQGLALGLDSSVMAFRKPMPVLEFLKENIPEFSSGSDLDPYLRRRVSNALKGLTVRVTHRLTKQLFSITGLTAQSTRDLWFDFVDPNGREPTVKVSLVEYFREKYRKEIVYEGLPCLIVGRNNRTNHVPMEFCVLVQGQRYKKELLGEAEQEKFKAKCLARPPERRRTISEMMEAYDGPYGDVTKNFGLQIDKNMTSVEGRVITPPELKLCTPNGTVDIVRVENEKRQWSMSENSVVDGKRIETWALLEFRSSNSLELKSKDFIKNLTNKSRSLGIHMEEPLLSLSTGMRELSSLTTLEQFLRRTIREASNKSRTKLQIIICVIAEKHPTGYKYLKWLSETKIGVITQCCLSAHANRGDAKFLVNLCLKINAKLGGSNAELIQTLPDFDNEGKEGHVMFIGADVNHPVSKRSTSPSIAAVVSTVNWPAVTRYAARVCPQHHRTEKILDFGLMCRDLVETYFRFNKVRPKKIVVFRDGVSEGQFEMVLNEELSDLKRAVCTESYEPKITLVVAQKRHQTRLFVENFRDVGPTGNVPPGTVVDVKIVHPFEFDFYLCSHYGRIGTSKAVRYSVLWNENCFTPDQLQRLVYGLCFTFARSTRPVSLVPPVYYADLVAYRGRIFQEVAKEVRARPGAFSSVSTAFDRSFYELHPDLRDMEGGGNNFGRGRGRGRGGDGRGQQQGQGGRGRGNYRIQPNQGGGRGRGDAPPPSRGPPAQPPANRLPVQANQPPPQQAWISRPPGPRQTGPTPVASSGGVAGAQSGRPWGPSAAPNVTPVQPQPQSQHLAKSGPPPVGPSGGGAGSWTGRPWGPPAAPTATPVQPRPQHLAQTTHQPSADAIDLKTLKITEEKPQGSQIQVMSRPDRGGKLAVRSINLLVNHFPVKFNSESIIMHYDVDVKPCGESVSSKKKLRKSEMALIKDKLFSEHNEFSTALLKTVYDAEKNVFSAVRLPTGVFTVDIPEGEEVRRGSYTFTIKLVNELKLSKLKDYLSRNCSSVPRNILQGMDLVMKDNPSRKRIGVGRSFYSHNYRLQDDLKCGVAAYRGFQQSLKPTSLGLALCLDYSVIAFRKKCSVIEFLTENVKGFKGVGDVKRLIGDVNGALIGLKVRVNHRRTKQKYTIAGLTQKDARDIYFDAIDPEGLTPPTRTGLVDYFREKWGKDIVYKNIPCLELGNPRKPNAVPMEFCELVEGQRYPKEDLDRNAAVWLKNLSLPKPGERRNTINDMVRADDGPIGDVVGNFGMEIVPEMSSVKGRVIHPPKLRLGGTEQVGVDAEKCQWNLLGKSLVQGKPIDRWALIDFTKGDRYNWLDVRPFVDTLIDRFHQLKIEMKEPLVYHHTRMQEFSSIQRLENLLNNVVQESASMDKEKLQLIVCVMSKRDDGYKLLKWVSETKLGVVTQCCLSSTVNNNKGRDQTYANLCLKINAKLGGNNFELLKEPRNSRSDDHIMFIGADVNHPAASNLSCPSIAAVVGTVNWPAANRYAARMGPQAHRCEKIENFGAMCVDLVKAYAQANNNVRPNRIVLFRDGVSEGQFEMVLGQEFLDLKRSICDESYNPRITVVVAQKRHQTRLFVQNERDGGRTGNVPPGTVVDTDIVSPRDFDFYLCSHYGGIGTSKPTHYYVLWDENGFTSDGLQKLIYDMCFTFARCTKPVSLVPPVYYADLVAYRGRMFQEVLLGARSYGLGSRHASSSSSGSSSSGGDASFNQSFYNLHESLKDVMFFV</sequence>
<evidence type="ECO:0000313" key="11">
    <source>
        <dbReference type="Proteomes" id="UP000325081"/>
    </source>
</evidence>
<dbReference type="Pfam" id="PF16486">
    <property type="entry name" value="ArgoN"/>
    <property type="match status" value="2"/>
</dbReference>
<dbReference type="SUPFAM" id="SSF53098">
    <property type="entry name" value="Ribonuclease H-like"/>
    <property type="match status" value="2"/>
</dbReference>
<dbReference type="CDD" id="cd04657">
    <property type="entry name" value="Piwi_ago-like"/>
    <property type="match status" value="2"/>
</dbReference>
<dbReference type="GO" id="GO:0051607">
    <property type="term" value="P:defense response to virus"/>
    <property type="evidence" value="ECO:0007669"/>
    <property type="project" value="UniProtKB-ARBA"/>
</dbReference>
<dbReference type="FunFam" id="2.170.260.10:FF:000008">
    <property type="entry name" value="Protein argonaute 7"/>
    <property type="match status" value="1"/>
</dbReference>
<dbReference type="Gene3D" id="3.30.420.10">
    <property type="entry name" value="Ribonuclease H-like superfamily/Ribonuclease H"/>
    <property type="match status" value="2"/>
</dbReference>
<gene>
    <name evidence="10" type="ORF">STAS_26802</name>
</gene>
<feature type="compositionally biased region" description="Low complexity" evidence="7">
    <location>
        <begin position="94"/>
        <end position="106"/>
    </location>
</feature>
<evidence type="ECO:0000256" key="7">
    <source>
        <dbReference type="SAM" id="MobiDB-lite"/>
    </source>
</evidence>
<evidence type="ECO:0000313" key="10">
    <source>
        <dbReference type="EMBL" id="GER49547.1"/>
    </source>
</evidence>
<feature type="compositionally biased region" description="Gly residues" evidence="7">
    <location>
        <begin position="1036"/>
        <end position="1048"/>
    </location>
</feature>
<keyword evidence="3" id="KW-0810">Translation regulation</keyword>
<dbReference type="InterPro" id="IPR036085">
    <property type="entry name" value="PAZ_dom_sf"/>
</dbReference>
<dbReference type="OrthoDB" id="10252740at2759"/>